<name>A0A644ZDP6_9ZZZZ</name>
<dbReference type="PROSITE" id="PS51197">
    <property type="entry name" value="HTH_RRF2_2"/>
    <property type="match status" value="1"/>
</dbReference>
<reference evidence="1" key="1">
    <citation type="submission" date="2019-08" db="EMBL/GenBank/DDBJ databases">
        <authorList>
            <person name="Kucharzyk K."/>
            <person name="Murdoch R.W."/>
            <person name="Higgins S."/>
            <person name="Loffler F."/>
        </authorList>
    </citation>
    <scope>NUCLEOTIDE SEQUENCE</scope>
</reference>
<dbReference type="InterPro" id="IPR000944">
    <property type="entry name" value="Tscrpt_reg_Rrf2"/>
</dbReference>
<dbReference type="AlphaFoldDB" id="A0A644ZDP6"/>
<dbReference type="InterPro" id="IPR036388">
    <property type="entry name" value="WH-like_DNA-bd_sf"/>
</dbReference>
<dbReference type="GO" id="GO:0005829">
    <property type="term" value="C:cytosol"/>
    <property type="evidence" value="ECO:0007669"/>
    <property type="project" value="TreeGrafter"/>
</dbReference>
<protein>
    <submittedName>
        <fullName evidence="1">HTH-type transcriptional repressor NsrR</fullName>
    </submittedName>
</protein>
<dbReference type="GO" id="GO:0003700">
    <property type="term" value="F:DNA-binding transcription factor activity"/>
    <property type="evidence" value="ECO:0007669"/>
    <property type="project" value="TreeGrafter"/>
</dbReference>
<dbReference type="Gene3D" id="1.10.10.10">
    <property type="entry name" value="Winged helix-like DNA-binding domain superfamily/Winged helix DNA-binding domain"/>
    <property type="match status" value="1"/>
</dbReference>
<dbReference type="Pfam" id="PF02082">
    <property type="entry name" value="Rrf2"/>
    <property type="match status" value="1"/>
</dbReference>
<dbReference type="SUPFAM" id="SSF46785">
    <property type="entry name" value="Winged helix' DNA-binding domain"/>
    <property type="match status" value="1"/>
</dbReference>
<accession>A0A644ZDP6</accession>
<proteinExistence type="predicted"/>
<evidence type="ECO:0000313" key="1">
    <source>
        <dbReference type="EMBL" id="MPM38990.1"/>
    </source>
</evidence>
<dbReference type="PANTHER" id="PTHR33221:SF2">
    <property type="entry name" value="TRANSCRIPTIONAL REGULATOR"/>
    <property type="match status" value="1"/>
</dbReference>
<dbReference type="InterPro" id="IPR030489">
    <property type="entry name" value="TR_Rrf2-type_CS"/>
</dbReference>
<comment type="caution">
    <text evidence="1">The sequence shown here is derived from an EMBL/GenBank/DDBJ whole genome shotgun (WGS) entry which is preliminary data.</text>
</comment>
<sequence>MVYNRGVHVQLNQATDYAFRLILHLAMLSEGEIANGNAISEQENIPSRFLLKIVRYLTKAGIVKSYRGIDGGFALAQSPNDITLLDVIKAMEGPVAIHRCLEDREACSKQCTEECPVHEALGSIQARMVEGLAQVNFGYLADKYRSRRGKNG</sequence>
<dbReference type="NCBIfam" id="TIGR00738">
    <property type="entry name" value="rrf2_super"/>
    <property type="match status" value="1"/>
</dbReference>
<dbReference type="PROSITE" id="PS01332">
    <property type="entry name" value="HTH_RRF2_1"/>
    <property type="match status" value="1"/>
</dbReference>
<organism evidence="1">
    <name type="scientific">bioreactor metagenome</name>
    <dbReference type="NCBI Taxonomy" id="1076179"/>
    <lineage>
        <taxon>unclassified sequences</taxon>
        <taxon>metagenomes</taxon>
        <taxon>ecological metagenomes</taxon>
    </lineage>
</organism>
<dbReference type="PANTHER" id="PTHR33221">
    <property type="entry name" value="WINGED HELIX-TURN-HELIX TRANSCRIPTIONAL REGULATOR, RRF2 FAMILY"/>
    <property type="match status" value="1"/>
</dbReference>
<gene>
    <name evidence="1" type="primary">nsrR_9</name>
    <name evidence="1" type="ORF">SDC9_85621</name>
</gene>
<dbReference type="InterPro" id="IPR036390">
    <property type="entry name" value="WH_DNA-bd_sf"/>
</dbReference>
<dbReference type="EMBL" id="VSSQ01008486">
    <property type="protein sequence ID" value="MPM38990.1"/>
    <property type="molecule type" value="Genomic_DNA"/>
</dbReference>